<feature type="transmembrane region" description="Helical" evidence="1">
    <location>
        <begin position="34"/>
        <end position="54"/>
    </location>
</feature>
<reference evidence="3" key="1">
    <citation type="submission" date="2015-09" db="EMBL/GenBank/DDBJ databases">
        <authorList>
            <consortium name="Pathogen Informatics"/>
        </authorList>
    </citation>
    <scope>NUCLEOTIDE SEQUENCE [LARGE SCALE GENOMIC DNA]</scope>
    <source>
        <strain evidence="3">Lake Konstanz</strain>
    </source>
</reference>
<sequence>CSAFLAIALTLHVVVIAWVVYVNPFRFVHGTPLFFASTSLNAVLLLLMVVSLLLPRDAVFGIMVLQLAVCALRMALMLCGLGLESRLESIPTRRIWTTGVVARSAIAQHPGLERGLLCLEELMFEDSCSRTPDGFSQRNASPVAETSGWSTLPIETQHEPPLELDADYVEMADIIVDEINHCGELSK</sequence>
<dbReference type="VEuPathDB" id="TriTrypDB:BSAL_52825"/>
<dbReference type="Proteomes" id="UP000051952">
    <property type="component" value="Unassembled WGS sequence"/>
</dbReference>
<keyword evidence="1" id="KW-0472">Membrane</keyword>
<dbReference type="AlphaFoldDB" id="A0A0S4II80"/>
<keyword evidence="1" id="KW-1133">Transmembrane helix</keyword>
<evidence type="ECO:0000313" key="3">
    <source>
        <dbReference type="Proteomes" id="UP000051952"/>
    </source>
</evidence>
<feature type="transmembrane region" description="Helical" evidence="1">
    <location>
        <begin position="60"/>
        <end position="83"/>
    </location>
</feature>
<keyword evidence="3" id="KW-1185">Reference proteome</keyword>
<evidence type="ECO:0000256" key="1">
    <source>
        <dbReference type="SAM" id="Phobius"/>
    </source>
</evidence>
<dbReference type="EMBL" id="CYKH01000098">
    <property type="protein sequence ID" value="CUE71063.1"/>
    <property type="molecule type" value="Genomic_DNA"/>
</dbReference>
<feature type="non-terminal residue" evidence="2">
    <location>
        <position position="1"/>
    </location>
</feature>
<proteinExistence type="predicted"/>
<feature type="transmembrane region" description="Helical" evidence="1">
    <location>
        <begin position="6"/>
        <end position="22"/>
    </location>
</feature>
<name>A0A0S4II80_BODSA</name>
<organism evidence="2 3">
    <name type="scientific">Bodo saltans</name>
    <name type="common">Flagellated protozoan</name>
    <dbReference type="NCBI Taxonomy" id="75058"/>
    <lineage>
        <taxon>Eukaryota</taxon>
        <taxon>Discoba</taxon>
        <taxon>Euglenozoa</taxon>
        <taxon>Kinetoplastea</taxon>
        <taxon>Metakinetoplastina</taxon>
        <taxon>Eubodonida</taxon>
        <taxon>Bodonidae</taxon>
        <taxon>Bodo</taxon>
    </lineage>
</organism>
<evidence type="ECO:0000313" key="2">
    <source>
        <dbReference type="EMBL" id="CUE71063.1"/>
    </source>
</evidence>
<protein>
    <submittedName>
        <fullName evidence="2">Membrane-associated protein, putative</fullName>
    </submittedName>
</protein>
<accession>A0A0S4II80</accession>
<gene>
    <name evidence="2" type="ORF">BSAL_52825</name>
</gene>
<keyword evidence="1" id="KW-0812">Transmembrane</keyword>
<feature type="non-terminal residue" evidence="2">
    <location>
        <position position="187"/>
    </location>
</feature>